<dbReference type="Pfam" id="PF00805">
    <property type="entry name" value="Pentapeptide"/>
    <property type="match status" value="1"/>
</dbReference>
<feature type="domain" description="SNRNP25 ubiquitin-like" evidence="1">
    <location>
        <begin position="305"/>
        <end position="342"/>
    </location>
</feature>
<dbReference type="Gene3D" id="3.10.20.90">
    <property type="entry name" value="Phosphatidylinositol 3-kinase Catalytic Subunit, Chain A, domain 1"/>
    <property type="match status" value="1"/>
</dbReference>
<dbReference type="InterPro" id="IPR001646">
    <property type="entry name" value="5peptide_repeat"/>
</dbReference>
<dbReference type="InterPro" id="IPR040610">
    <property type="entry name" value="SNRNP25_ubiquitin"/>
</dbReference>
<protein>
    <recommendedName>
        <fullName evidence="1">SNRNP25 ubiquitin-like domain-containing protein</fullName>
    </recommendedName>
</protein>
<comment type="caution">
    <text evidence="2">The sequence shown here is derived from an EMBL/GenBank/DDBJ whole genome shotgun (WGS) entry which is preliminary data.</text>
</comment>
<evidence type="ECO:0000259" key="1">
    <source>
        <dbReference type="Pfam" id="PF18036"/>
    </source>
</evidence>
<reference evidence="2 3" key="1">
    <citation type="submission" date="2024-01" db="EMBL/GenBank/DDBJ databases">
        <title>Genome assemblies of Stephania.</title>
        <authorList>
            <person name="Yang L."/>
        </authorList>
    </citation>
    <scope>NUCLEOTIDE SEQUENCE [LARGE SCALE GENOMIC DNA]</scope>
    <source>
        <strain evidence="2">YNDBR</strain>
        <tissue evidence="2">Leaf</tissue>
    </source>
</reference>
<evidence type="ECO:0000313" key="2">
    <source>
        <dbReference type="EMBL" id="KAK9151941.1"/>
    </source>
</evidence>
<dbReference type="Pfam" id="PF18036">
    <property type="entry name" value="Ubiquitin_4"/>
    <property type="match status" value="1"/>
</dbReference>
<dbReference type="AlphaFoldDB" id="A0AAP0KG33"/>
<proteinExistence type="predicted"/>
<dbReference type="EMBL" id="JBBNAF010000004">
    <property type="protein sequence ID" value="KAK9151941.1"/>
    <property type="molecule type" value="Genomic_DNA"/>
</dbReference>
<dbReference type="Proteomes" id="UP001420932">
    <property type="component" value="Unassembled WGS sequence"/>
</dbReference>
<accession>A0AAP0KG33</accession>
<sequence>MGYGDGEFIEKGTVNKQIFNKDVPTAPPLNIFSEDAHKDVERSLTSRSNVTSSAADAKVSSITKEEDILRNTVFDIGTQSNNGNEISENLRGLPSIIAESAVSFPARLPTFRAIGQGLWCAVISYDACIISGEAARKPKISIGKMKLQVRKIKMAFDPPSGCSSLSLKFPIVKVGSVQYRFSDLLSTLCSRFKGLQNAHMIPQILREGDRVRESQMDCSAEQGEVKNRSACVVVMDCNKCVPSPSLVQGADLSDADLRGADFSLANVTKVVERGQLLKLPFTTTFDYFQSFLTDVAVNCTINEKSQATRSHVWSHFCLCFQGHKLINNEDHILLYGIRDGCMEYVMAVSFFDISIENGIREAVKLSTVTNVGLIELIEIRRSSYHDVVRVAEIPKVLDIVGV</sequence>
<gene>
    <name evidence="2" type="ORF">Syun_010250</name>
</gene>
<organism evidence="2 3">
    <name type="scientific">Stephania yunnanensis</name>
    <dbReference type="NCBI Taxonomy" id="152371"/>
    <lineage>
        <taxon>Eukaryota</taxon>
        <taxon>Viridiplantae</taxon>
        <taxon>Streptophyta</taxon>
        <taxon>Embryophyta</taxon>
        <taxon>Tracheophyta</taxon>
        <taxon>Spermatophyta</taxon>
        <taxon>Magnoliopsida</taxon>
        <taxon>Ranunculales</taxon>
        <taxon>Menispermaceae</taxon>
        <taxon>Menispermoideae</taxon>
        <taxon>Cissampelideae</taxon>
        <taxon>Stephania</taxon>
    </lineage>
</organism>
<name>A0AAP0KG33_9MAGN</name>
<keyword evidence="3" id="KW-1185">Reference proteome</keyword>
<evidence type="ECO:0000313" key="3">
    <source>
        <dbReference type="Proteomes" id="UP001420932"/>
    </source>
</evidence>